<dbReference type="GO" id="GO:0005524">
    <property type="term" value="F:ATP binding"/>
    <property type="evidence" value="ECO:0007669"/>
    <property type="project" value="UniProtKB-KW"/>
</dbReference>
<dbReference type="InterPro" id="IPR011527">
    <property type="entry name" value="ABC1_TM_dom"/>
</dbReference>
<feature type="transmembrane region" description="Helical" evidence="8">
    <location>
        <begin position="39"/>
        <end position="58"/>
    </location>
</feature>
<dbReference type="InterPro" id="IPR003439">
    <property type="entry name" value="ABC_transporter-like_ATP-bd"/>
</dbReference>
<dbReference type="Gene3D" id="3.40.50.300">
    <property type="entry name" value="P-loop containing nucleotide triphosphate hydrolases"/>
    <property type="match status" value="1"/>
</dbReference>
<dbReference type="GO" id="GO:0016887">
    <property type="term" value="F:ATP hydrolysis activity"/>
    <property type="evidence" value="ECO:0007669"/>
    <property type="project" value="InterPro"/>
</dbReference>
<evidence type="ECO:0000259" key="10">
    <source>
        <dbReference type="PROSITE" id="PS50929"/>
    </source>
</evidence>
<name>A0A080MAD1_9PROT</name>
<dbReference type="Gene3D" id="1.20.1560.10">
    <property type="entry name" value="ABC transporter type 1, transmembrane domain"/>
    <property type="match status" value="1"/>
</dbReference>
<dbReference type="PROSITE" id="PS50893">
    <property type="entry name" value="ABC_TRANSPORTER_2"/>
    <property type="match status" value="1"/>
</dbReference>
<evidence type="ECO:0000313" key="12">
    <source>
        <dbReference type="Proteomes" id="UP000021315"/>
    </source>
</evidence>
<dbReference type="PROSITE" id="PS50929">
    <property type="entry name" value="ABC_TM1F"/>
    <property type="match status" value="1"/>
</dbReference>
<dbReference type="STRING" id="1453999.AW06_000421"/>
<dbReference type="SUPFAM" id="SSF52540">
    <property type="entry name" value="P-loop containing nucleoside triphosphate hydrolases"/>
    <property type="match status" value="1"/>
</dbReference>
<evidence type="ECO:0000256" key="8">
    <source>
        <dbReference type="SAM" id="Phobius"/>
    </source>
</evidence>
<evidence type="ECO:0000256" key="6">
    <source>
        <dbReference type="ARBA" id="ARBA00022989"/>
    </source>
</evidence>
<dbReference type="InterPro" id="IPR017871">
    <property type="entry name" value="ABC_transporter-like_CS"/>
</dbReference>
<evidence type="ECO:0000256" key="4">
    <source>
        <dbReference type="ARBA" id="ARBA00022741"/>
    </source>
</evidence>
<dbReference type="GO" id="GO:0005886">
    <property type="term" value="C:plasma membrane"/>
    <property type="evidence" value="ECO:0007669"/>
    <property type="project" value="UniProtKB-SubCell"/>
</dbReference>
<dbReference type="AlphaFoldDB" id="A0A080MAD1"/>
<comment type="subcellular location">
    <subcellularLocation>
        <location evidence="1">Cell membrane</location>
        <topology evidence="1">Multi-pass membrane protein</topology>
    </subcellularLocation>
</comment>
<dbReference type="GO" id="GO:0034040">
    <property type="term" value="F:ATPase-coupled lipid transmembrane transporter activity"/>
    <property type="evidence" value="ECO:0007669"/>
    <property type="project" value="TreeGrafter"/>
</dbReference>
<proteinExistence type="predicted"/>
<dbReference type="InterPro" id="IPR010128">
    <property type="entry name" value="ATPase_T1SS_PrtD-like"/>
</dbReference>
<evidence type="ECO:0000256" key="2">
    <source>
        <dbReference type="ARBA" id="ARBA00022475"/>
    </source>
</evidence>
<dbReference type="GO" id="GO:0030256">
    <property type="term" value="C:type I protein secretion system complex"/>
    <property type="evidence" value="ECO:0007669"/>
    <property type="project" value="InterPro"/>
</dbReference>
<feature type="domain" description="ABC transmembrane type-1" evidence="10">
    <location>
        <begin position="39"/>
        <end position="316"/>
    </location>
</feature>
<evidence type="ECO:0000313" key="11">
    <source>
        <dbReference type="EMBL" id="KFB78198.1"/>
    </source>
</evidence>
<dbReference type="PROSITE" id="PS00211">
    <property type="entry name" value="ABC_TRANSPORTER_1"/>
    <property type="match status" value="1"/>
</dbReference>
<feature type="transmembrane region" description="Helical" evidence="8">
    <location>
        <begin position="70"/>
        <end position="90"/>
    </location>
</feature>
<keyword evidence="12" id="KW-1185">Reference proteome</keyword>
<comment type="caution">
    <text evidence="11">The sequence shown here is derived from an EMBL/GenBank/DDBJ whole genome shotgun (WGS) entry which is preliminary data.</text>
</comment>
<dbReference type="Pfam" id="PF00664">
    <property type="entry name" value="ABC_membrane"/>
    <property type="match status" value="1"/>
</dbReference>
<dbReference type="InterPro" id="IPR036640">
    <property type="entry name" value="ABC1_TM_sf"/>
</dbReference>
<feature type="transmembrane region" description="Helical" evidence="8">
    <location>
        <begin position="158"/>
        <end position="185"/>
    </location>
</feature>
<gene>
    <name evidence="11" type="primary">prsD_1</name>
    <name evidence="11" type="ORF">AW06_000421</name>
</gene>
<keyword evidence="7 8" id="KW-0472">Membrane</keyword>
<dbReference type="InterPro" id="IPR039421">
    <property type="entry name" value="Type_1_exporter"/>
</dbReference>
<keyword evidence="4" id="KW-0547">Nucleotide-binding</keyword>
<evidence type="ECO:0000259" key="9">
    <source>
        <dbReference type="PROSITE" id="PS50893"/>
    </source>
</evidence>
<dbReference type="CDD" id="cd03246">
    <property type="entry name" value="ABCC_Protease_Secretion"/>
    <property type="match status" value="1"/>
</dbReference>
<dbReference type="PANTHER" id="PTHR24221:SF248">
    <property type="entry name" value="ABC TRANSPORTER TRANSMEMBRANE REGION"/>
    <property type="match status" value="1"/>
</dbReference>
<dbReference type="NCBIfam" id="TIGR01842">
    <property type="entry name" value="type_I_sec_PrtD"/>
    <property type="match status" value="1"/>
</dbReference>
<dbReference type="GO" id="GO:0030253">
    <property type="term" value="P:protein secretion by the type I secretion system"/>
    <property type="evidence" value="ECO:0007669"/>
    <property type="project" value="InterPro"/>
</dbReference>
<dbReference type="PANTHER" id="PTHR24221">
    <property type="entry name" value="ATP-BINDING CASSETTE SUB-FAMILY B"/>
    <property type="match status" value="1"/>
</dbReference>
<evidence type="ECO:0000256" key="7">
    <source>
        <dbReference type="ARBA" id="ARBA00023136"/>
    </source>
</evidence>
<accession>A0A080MAD1</accession>
<dbReference type="EMBL" id="JDST02000008">
    <property type="protein sequence ID" value="KFB78198.1"/>
    <property type="molecule type" value="Genomic_DNA"/>
</dbReference>
<dbReference type="SUPFAM" id="SSF90123">
    <property type="entry name" value="ABC transporter transmembrane region"/>
    <property type="match status" value="1"/>
</dbReference>
<dbReference type="InterPro" id="IPR003593">
    <property type="entry name" value="AAA+_ATPase"/>
</dbReference>
<evidence type="ECO:0000256" key="1">
    <source>
        <dbReference type="ARBA" id="ARBA00004651"/>
    </source>
</evidence>
<keyword evidence="2" id="KW-1003">Cell membrane</keyword>
<keyword evidence="6 8" id="KW-1133">Transmembrane helix</keyword>
<reference evidence="11" key="1">
    <citation type="submission" date="2014-02" db="EMBL/GenBank/DDBJ databases">
        <title>Expanding our view of genomic diversity in Candidatus Accumulibacter clades.</title>
        <authorList>
            <person name="Skennerton C.T."/>
            <person name="Barr J.J."/>
            <person name="Slater F.R."/>
            <person name="Bond P.L."/>
            <person name="Tyson G.W."/>
        </authorList>
    </citation>
    <scope>NUCLEOTIDE SEQUENCE [LARGE SCALE GENOMIC DNA]</scope>
</reference>
<feature type="domain" description="ABC transporter" evidence="9">
    <location>
        <begin position="347"/>
        <end position="582"/>
    </location>
</feature>
<protein>
    <submittedName>
        <fullName evidence="11">Type I secretion system ATP-binding protein PrsD</fullName>
    </submittedName>
</protein>
<dbReference type="SMART" id="SM00382">
    <property type="entry name" value="AAA"/>
    <property type="match status" value="1"/>
</dbReference>
<keyword evidence="3 8" id="KW-0812">Transmembrane</keyword>
<keyword evidence="5 11" id="KW-0067">ATP-binding</keyword>
<dbReference type="Pfam" id="PF00005">
    <property type="entry name" value="ABC_tran"/>
    <property type="match status" value="1"/>
</dbReference>
<dbReference type="Proteomes" id="UP000021315">
    <property type="component" value="Unassembled WGS sequence"/>
</dbReference>
<sequence>MNRPFGNSWHSESILMTSAESRSELRAAILELKPFFRKAAFFSVFCTLLVLAPTGYMLEVYDRVINSRNSSTLLMLTLIVLWFYVIMELLEWARGSVMHQAGQALDRKLRERVFSAIFEANLRRIPGGTSQALNDLRSIREFLTTPALTALMDAPVSLLFLILIYMINSLLGSIAVLAALLQVLLTYLTEKNTQPPLVAAQKDAIAAQNYANGTLRNAQVIEAMGMLRSIHQRWMSKQRSFLRLQAEASDHAGSNAALSKMLQTTLSAALLGLGAWLSVRGELAGGAGMMIVAWVLGPRVLAPLVQVVSLWKSVVTARDAYQRLDKLLQALPERQKGMPLPAPKGNLTVEGVVASAPGSQVAIIRGISLTLPAGQILAIVGPSASGKSTLARLLVGIWPAANGKVRLDGVDVHPWNKEELGPHIGYLPQGIELFGGSLAENIARFGEVDMAKVEAAARAVGLHEAILALPDAYETLIGDEGCFLSGGQRQRVGLARAIYGHPRFVVLDEPNSSLDEAGEAALVNTLLALKAQGTTLIVITHRTSVLAAADLMLVLRDGQVQIAGPRDEVLAALHKAAAAPAAAPTAGLAAAPAA</sequence>
<evidence type="ECO:0000256" key="5">
    <source>
        <dbReference type="ARBA" id="ARBA00022840"/>
    </source>
</evidence>
<dbReference type="GO" id="GO:0140359">
    <property type="term" value="F:ABC-type transporter activity"/>
    <property type="evidence" value="ECO:0007669"/>
    <property type="project" value="InterPro"/>
</dbReference>
<evidence type="ECO:0000256" key="3">
    <source>
        <dbReference type="ARBA" id="ARBA00022692"/>
    </source>
</evidence>
<organism evidence="11 12">
    <name type="scientific">Candidatus Accumulibacter cognatus</name>
    <dbReference type="NCBI Taxonomy" id="2954383"/>
    <lineage>
        <taxon>Bacteria</taxon>
        <taxon>Pseudomonadati</taxon>
        <taxon>Pseudomonadota</taxon>
        <taxon>Betaproteobacteria</taxon>
        <taxon>Candidatus Accumulibacter</taxon>
    </lineage>
</organism>
<dbReference type="InterPro" id="IPR027417">
    <property type="entry name" value="P-loop_NTPase"/>
</dbReference>